<evidence type="ECO:0000313" key="2">
    <source>
        <dbReference type="EMBL" id="MEK9502680.1"/>
    </source>
</evidence>
<dbReference type="Gene3D" id="3.40.50.1820">
    <property type="entry name" value="alpha/beta hydrolase"/>
    <property type="match status" value="1"/>
</dbReference>
<dbReference type="EMBL" id="JBBHLI010000014">
    <property type="protein sequence ID" value="MEK9502680.1"/>
    <property type="molecule type" value="Genomic_DNA"/>
</dbReference>
<accession>A0ABU9ED49</accession>
<protein>
    <submittedName>
        <fullName evidence="2">Alpha/beta fold hydrolase</fullName>
    </submittedName>
</protein>
<dbReference type="RefSeq" id="WP_405279204.1">
    <property type="nucleotide sequence ID" value="NZ_CP144380.1"/>
</dbReference>
<sequence length="246" mass="27107">MSAVFFGSPQKPLFGFQHAPAGAIEGAVLICPPWGREYEYAHRALRVLADRLAEKGRFVLRFDYSGTGDSWGESSDADLERWSDDVADAVEELKLVSGAPTIDLVGLRLGGYLAARHAAEFGDAQRVVLWDPVVDGTTWIAEIQGDEPPPVPGTDPFEFGSFAVAERFVRQIEAVSRSAYDTELAPNVLHLVTVDDPPPPERSLDGLPDVEFEHFPQPLPWIEDISIWAGQIPTRTLDRIVGWLTD</sequence>
<dbReference type="InterPro" id="IPR029058">
    <property type="entry name" value="AB_hydrolase_fold"/>
</dbReference>
<dbReference type="SUPFAM" id="SSF53474">
    <property type="entry name" value="alpha/beta-Hydrolases"/>
    <property type="match status" value="1"/>
</dbReference>
<reference evidence="2 3" key="1">
    <citation type="submission" date="2024-02" db="EMBL/GenBank/DDBJ databases">
        <title>A novel Gemmatimonadota bacterium.</title>
        <authorList>
            <person name="Du Z.-J."/>
            <person name="Ye Y.-Q."/>
        </authorList>
    </citation>
    <scope>NUCLEOTIDE SEQUENCE [LARGE SCALE GENOMIC DNA]</scope>
    <source>
        <strain evidence="2 3">DH-20</strain>
    </source>
</reference>
<comment type="caution">
    <text evidence="2">The sequence shown here is derived from an EMBL/GenBank/DDBJ whole genome shotgun (WGS) entry which is preliminary data.</text>
</comment>
<dbReference type="Proteomes" id="UP001484239">
    <property type="component" value="Unassembled WGS sequence"/>
</dbReference>
<feature type="domain" description="Serine aminopeptidase S33" evidence="1">
    <location>
        <begin position="39"/>
        <end position="136"/>
    </location>
</feature>
<keyword evidence="2" id="KW-0378">Hydrolase</keyword>
<name>A0ABU9ED49_9BACT</name>
<dbReference type="Pfam" id="PF12146">
    <property type="entry name" value="Hydrolase_4"/>
    <property type="match status" value="1"/>
</dbReference>
<organism evidence="2 3">
    <name type="scientific">Gaopeijia maritima</name>
    <dbReference type="NCBI Taxonomy" id="3119007"/>
    <lineage>
        <taxon>Bacteria</taxon>
        <taxon>Pseudomonadati</taxon>
        <taxon>Gemmatimonadota</taxon>
        <taxon>Longimicrobiia</taxon>
        <taxon>Gaopeijiales</taxon>
        <taxon>Gaopeijiaceae</taxon>
        <taxon>Gaopeijia</taxon>
    </lineage>
</organism>
<gene>
    <name evidence="2" type="ORF">WI372_16920</name>
</gene>
<dbReference type="InterPro" id="IPR022742">
    <property type="entry name" value="Hydrolase_4"/>
</dbReference>
<dbReference type="GO" id="GO:0016787">
    <property type="term" value="F:hydrolase activity"/>
    <property type="evidence" value="ECO:0007669"/>
    <property type="project" value="UniProtKB-KW"/>
</dbReference>
<evidence type="ECO:0000259" key="1">
    <source>
        <dbReference type="Pfam" id="PF12146"/>
    </source>
</evidence>
<evidence type="ECO:0000313" key="3">
    <source>
        <dbReference type="Proteomes" id="UP001484239"/>
    </source>
</evidence>
<keyword evidence="3" id="KW-1185">Reference proteome</keyword>
<proteinExistence type="predicted"/>